<keyword evidence="1" id="KW-0378">Hydrolase</keyword>
<organism evidence="1 2">
    <name type="scientific">Pediococcus pentosaceus</name>
    <dbReference type="NCBI Taxonomy" id="1255"/>
    <lineage>
        <taxon>Bacteria</taxon>
        <taxon>Bacillati</taxon>
        <taxon>Bacillota</taxon>
        <taxon>Bacilli</taxon>
        <taxon>Lactobacillales</taxon>
        <taxon>Lactobacillaceae</taxon>
        <taxon>Pediococcus</taxon>
    </lineage>
</organism>
<dbReference type="EC" id="3.4.14.11" evidence="1"/>
<dbReference type="Proteomes" id="UP000196118">
    <property type="component" value="Chromosome"/>
</dbReference>
<dbReference type="GO" id="GO:0008239">
    <property type="term" value="F:dipeptidyl-peptidase activity"/>
    <property type="evidence" value="ECO:0007669"/>
    <property type="project" value="UniProtKB-EC"/>
</dbReference>
<dbReference type="Gene3D" id="3.40.50.1820">
    <property type="entry name" value="alpha/beta hydrolase"/>
    <property type="match status" value="1"/>
</dbReference>
<name>A0A1Y0VQC5_PEDPE</name>
<proteinExistence type="predicted"/>
<evidence type="ECO:0000313" key="2">
    <source>
        <dbReference type="Proteomes" id="UP000196118"/>
    </source>
</evidence>
<gene>
    <name evidence="1" type="ORF">S100892_01799</name>
</gene>
<protein>
    <submittedName>
        <fullName evidence="1">Xaa-Pro dipeptidyl-peptidase</fullName>
        <ecNumber evidence="1">3.4.14.11</ecNumber>
    </submittedName>
</protein>
<evidence type="ECO:0000313" key="1">
    <source>
        <dbReference type="EMBL" id="ARW20342.1"/>
    </source>
</evidence>
<dbReference type="EMBL" id="CP021474">
    <property type="protein sequence ID" value="ARW20342.1"/>
    <property type="molecule type" value="Genomic_DNA"/>
</dbReference>
<dbReference type="AlphaFoldDB" id="A0A1Y0VQC5"/>
<sequence>MMNLWLSYKLFDVQNGANEVLPNVIIQDNVEPETWNTYQDWQAADDEIREFTLQAKTLVDRASETKNEAASFRDSLDPEFFEMYKMI</sequence>
<dbReference type="InterPro" id="IPR029058">
    <property type="entry name" value="AB_hydrolase_fold"/>
</dbReference>
<accession>A0A1Y0VQC5</accession>
<reference evidence="1 2" key="1">
    <citation type="submission" date="2017-05" db="EMBL/GenBank/DDBJ databases">
        <title>Genome sequence of Pediococcus pentosaceus strain SRCM100892.</title>
        <authorList>
            <person name="Cho S.H."/>
        </authorList>
    </citation>
    <scope>NUCLEOTIDE SEQUENCE [LARGE SCALE GENOMIC DNA]</scope>
    <source>
        <strain evidence="1 2">SRCM100892</strain>
    </source>
</reference>